<organism evidence="1 2">
    <name type="scientific">Gossypium arboreum</name>
    <name type="common">Tree cotton</name>
    <name type="synonym">Gossypium nanking</name>
    <dbReference type="NCBI Taxonomy" id="29729"/>
    <lineage>
        <taxon>Eukaryota</taxon>
        <taxon>Viridiplantae</taxon>
        <taxon>Streptophyta</taxon>
        <taxon>Embryophyta</taxon>
        <taxon>Tracheophyta</taxon>
        <taxon>Spermatophyta</taxon>
        <taxon>Magnoliopsida</taxon>
        <taxon>eudicotyledons</taxon>
        <taxon>Gunneridae</taxon>
        <taxon>Pentapetalae</taxon>
        <taxon>rosids</taxon>
        <taxon>malvids</taxon>
        <taxon>Malvales</taxon>
        <taxon>Malvaceae</taxon>
        <taxon>Malvoideae</taxon>
        <taxon>Gossypium</taxon>
    </lineage>
</organism>
<protein>
    <submittedName>
        <fullName evidence="1">Uncharacterized protein</fullName>
    </submittedName>
</protein>
<proteinExistence type="predicted"/>
<comment type="caution">
    <text evidence="1">The sequence shown here is derived from an EMBL/GenBank/DDBJ whole genome shotgun (WGS) entry which is preliminary data.</text>
</comment>
<evidence type="ECO:0000313" key="2">
    <source>
        <dbReference type="Proteomes" id="UP000032142"/>
    </source>
</evidence>
<accession>A0A0B0ND29</accession>
<gene>
    <name evidence="1" type="ORF">F383_36162</name>
</gene>
<evidence type="ECO:0000313" key="1">
    <source>
        <dbReference type="EMBL" id="KHG08956.1"/>
    </source>
</evidence>
<sequence length="37" mass="4661">MYAYMLLNNDEWLYALNMRYPRKYRQSSDIRKAPYEP</sequence>
<dbReference type="AlphaFoldDB" id="A0A0B0ND29"/>
<reference evidence="2" key="1">
    <citation type="submission" date="2014-09" db="EMBL/GenBank/DDBJ databases">
        <authorList>
            <person name="Mudge J."/>
            <person name="Ramaraj T."/>
            <person name="Lindquist I.E."/>
            <person name="Bharti A.K."/>
            <person name="Sundararajan A."/>
            <person name="Cameron C.T."/>
            <person name="Woodward J.E."/>
            <person name="May G.D."/>
            <person name="Brubaker C."/>
            <person name="Broadhvest J."/>
            <person name="Wilkins T.A."/>
        </authorList>
    </citation>
    <scope>NUCLEOTIDE SEQUENCE</scope>
    <source>
        <strain evidence="2">cv. AKA8401</strain>
    </source>
</reference>
<keyword evidence="2" id="KW-1185">Reference proteome</keyword>
<dbReference type="Proteomes" id="UP000032142">
    <property type="component" value="Unassembled WGS sequence"/>
</dbReference>
<dbReference type="EMBL" id="JRRC01517427">
    <property type="protein sequence ID" value="KHG08956.1"/>
    <property type="molecule type" value="Genomic_DNA"/>
</dbReference>
<name>A0A0B0ND29_GOSAR</name>